<proteinExistence type="predicted"/>
<protein>
    <submittedName>
        <fullName evidence="1">Uncharacterized protein</fullName>
    </submittedName>
</protein>
<reference evidence="2" key="1">
    <citation type="journal article" date="2014" name="Proc. Natl. Acad. Sci. U.S.A.">
        <title>Extensive sampling of basidiomycete genomes demonstrates inadequacy of the white-rot/brown-rot paradigm for wood decay fungi.</title>
        <authorList>
            <person name="Riley R."/>
            <person name="Salamov A.A."/>
            <person name="Brown D.W."/>
            <person name="Nagy L.G."/>
            <person name="Floudas D."/>
            <person name="Held B.W."/>
            <person name="Levasseur A."/>
            <person name="Lombard V."/>
            <person name="Morin E."/>
            <person name="Otillar R."/>
            <person name="Lindquist E.A."/>
            <person name="Sun H."/>
            <person name="LaButti K.M."/>
            <person name="Schmutz J."/>
            <person name="Jabbour D."/>
            <person name="Luo H."/>
            <person name="Baker S.E."/>
            <person name="Pisabarro A.G."/>
            <person name="Walton J.D."/>
            <person name="Blanchette R.A."/>
            <person name="Henrissat B."/>
            <person name="Martin F."/>
            <person name="Cullen D."/>
            <person name="Hibbett D.S."/>
            <person name="Grigoriev I.V."/>
        </authorList>
    </citation>
    <scope>NUCLEOTIDE SEQUENCE [LARGE SCALE GENOMIC DNA]</scope>
    <source>
        <strain evidence="2">FD-172 SS1</strain>
    </source>
</reference>
<name>A0A067N1D1_BOTB1</name>
<dbReference type="Proteomes" id="UP000027195">
    <property type="component" value="Unassembled WGS sequence"/>
</dbReference>
<sequence>MGAPLSSFLPDSSPPFLLLDCLTFSPLSPPPSLTTSSIFVLVQLLPIPPLTFSLFPTFHLFIHLHDLCATYKCLALDTPPSPEPALHRKIRVSMPPINYYR</sequence>
<evidence type="ECO:0000313" key="2">
    <source>
        <dbReference type="Proteomes" id="UP000027195"/>
    </source>
</evidence>
<gene>
    <name evidence="1" type="ORF">BOTBODRAFT_213449</name>
</gene>
<keyword evidence="2" id="KW-1185">Reference proteome</keyword>
<evidence type="ECO:0000313" key="1">
    <source>
        <dbReference type="EMBL" id="KDQ21798.1"/>
    </source>
</evidence>
<accession>A0A067N1D1</accession>
<dbReference type="EMBL" id="KL198016">
    <property type="protein sequence ID" value="KDQ21798.1"/>
    <property type="molecule type" value="Genomic_DNA"/>
</dbReference>
<dbReference type="HOGENOM" id="CLU_2291227_0_0_1"/>
<dbReference type="AlphaFoldDB" id="A0A067N1D1"/>
<dbReference type="InParanoid" id="A0A067N1D1"/>
<organism evidence="1 2">
    <name type="scientific">Botryobasidium botryosum (strain FD-172 SS1)</name>
    <dbReference type="NCBI Taxonomy" id="930990"/>
    <lineage>
        <taxon>Eukaryota</taxon>
        <taxon>Fungi</taxon>
        <taxon>Dikarya</taxon>
        <taxon>Basidiomycota</taxon>
        <taxon>Agaricomycotina</taxon>
        <taxon>Agaricomycetes</taxon>
        <taxon>Cantharellales</taxon>
        <taxon>Botryobasidiaceae</taxon>
        <taxon>Botryobasidium</taxon>
    </lineage>
</organism>